<dbReference type="SUPFAM" id="SSF57701">
    <property type="entry name" value="Zn2/Cys6 DNA-binding domain"/>
    <property type="match status" value="1"/>
</dbReference>
<gene>
    <name evidence="7" type="ORF">CSOL1703_00007151</name>
</gene>
<keyword evidence="3" id="KW-0805">Transcription regulation</keyword>
<keyword evidence="8" id="KW-1185">Reference proteome</keyword>
<keyword evidence="2" id="KW-0479">Metal-binding</keyword>
<dbReference type="InterPro" id="IPR050815">
    <property type="entry name" value="TF_fung"/>
</dbReference>
<dbReference type="CDD" id="cd00067">
    <property type="entry name" value="GAL4"/>
    <property type="match status" value="1"/>
</dbReference>
<evidence type="ECO:0000256" key="5">
    <source>
        <dbReference type="ARBA" id="ARBA00023242"/>
    </source>
</evidence>
<feature type="domain" description="Zn(2)-C6 fungal-type" evidence="6">
    <location>
        <begin position="14"/>
        <end position="44"/>
    </location>
</feature>
<evidence type="ECO:0000256" key="4">
    <source>
        <dbReference type="ARBA" id="ARBA00023163"/>
    </source>
</evidence>
<evidence type="ECO:0000313" key="8">
    <source>
        <dbReference type="Proteomes" id="UP000775872"/>
    </source>
</evidence>
<keyword evidence="4" id="KW-0804">Transcription</keyword>
<evidence type="ECO:0000259" key="6">
    <source>
        <dbReference type="PROSITE" id="PS50048"/>
    </source>
</evidence>
<dbReference type="Proteomes" id="UP000775872">
    <property type="component" value="Unassembled WGS sequence"/>
</dbReference>
<dbReference type="SMART" id="SM00066">
    <property type="entry name" value="GAL4"/>
    <property type="match status" value="1"/>
</dbReference>
<dbReference type="OrthoDB" id="39175at2759"/>
<protein>
    <recommendedName>
        <fullName evidence="6">Zn(2)-C6 fungal-type domain-containing protein</fullName>
    </recommendedName>
</protein>
<dbReference type="AlphaFoldDB" id="A0A9N9ZLQ7"/>
<evidence type="ECO:0000256" key="1">
    <source>
        <dbReference type="ARBA" id="ARBA00004123"/>
    </source>
</evidence>
<reference evidence="7" key="1">
    <citation type="submission" date="2021-10" db="EMBL/GenBank/DDBJ databases">
        <authorList>
            <person name="Piombo E."/>
        </authorList>
    </citation>
    <scope>NUCLEOTIDE SEQUENCE</scope>
</reference>
<keyword evidence="5" id="KW-0539">Nucleus</keyword>
<dbReference type="PANTHER" id="PTHR47338:SF20">
    <property type="entry name" value="ZN(II)2CYS6 TRANSCRIPTION FACTOR (EUROFUNG)"/>
    <property type="match status" value="1"/>
</dbReference>
<dbReference type="GO" id="GO:0005634">
    <property type="term" value="C:nucleus"/>
    <property type="evidence" value="ECO:0007669"/>
    <property type="project" value="UniProtKB-SubCell"/>
</dbReference>
<dbReference type="GO" id="GO:0000981">
    <property type="term" value="F:DNA-binding transcription factor activity, RNA polymerase II-specific"/>
    <property type="evidence" value="ECO:0007669"/>
    <property type="project" value="InterPro"/>
</dbReference>
<dbReference type="PANTHER" id="PTHR47338">
    <property type="entry name" value="ZN(II)2CYS6 TRANSCRIPTION FACTOR (EUROFUNG)-RELATED"/>
    <property type="match status" value="1"/>
</dbReference>
<evidence type="ECO:0000313" key="7">
    <source>
        <dbReference type="EMBL" id="CAH0057374.1"/>
    </source>
</evidence>
<dbReference type="Pfam" id="PF00172">
    <property type="entry name" value="Zn_clus"/>
    <property type="match status" value="1"/>
</dbReference>
<dbReference type="Gene3D" id="4.10.240.10">
    <property type="entry name" value="Zn(2)-C6 fungal-type DNA-binding domain"/>
    <property type="match status" value="1"/>
</dbReference>
<accession>A0A9N9ZLQ7</accession>
<dbReference type="PROSITE" id="PS50048">
    <property type="entry name" value="ZN2_CY6_FUNGAL_2"/>
    <property type="match status" value="1"/>
</dbReference>
<dbReference type="EMBL" id="CABFOC020000074">
    <property type="protein sequence ID" value="CAH0057374.1"/>
    <property type="molecule type" value="Genomic_DNA"/>
</dbReference>
<organism evidence="7 8">
    <name type="scientific">Clonostachys solani</name>
    <dbReference type="NCBI Taxonomy" id="160281"/>
    <lineage>
        <taxon>Eukaryota</taxon>
        <taxon>Fungi</taxon>
        <taxon>Dikarya</taxon>
        <taxon>Ascomycota</taxon>
        <taxon>Pezizomycotina</taxon>
        <taxon>Sordariomycetes</taxon>
        <taxon>Hypocreomycetidae</taxon>
        <taxon>Hypocreales</taxon>
        <taxon>Bionectriaceae</taxon>
        <taxon>Clonostachys</taxon>
    </lineage>
</organism>
<name>A0A9N9ZLQ7_9HYPO</name>
<proteinExistence type="predicted"/>
<dbReference type="InterPro" id="IPR036864">
    <property type="entry name" value="Zn2-C6_fun-type_DNA-bd_sf"/>
</dbReference>
<dbReference type="InterPro" id="IPR001138">
    <property type="entry name" value="Zn2Cys6_DnaBD"/>
</dbReference>
<dbReference type="GO" id="GO:0008270">
    <property type="term" value="F:zinc ion binding"/>
    <property type="evidence" value="ECO:0007669"/>
    <property type="project" value="InterPro"/>
</dbReference>
<evidence type="ECO:0000256" key="2">
    <source>
        <dbReference type="ARBA" id="ARBA00022723"/>
    </source>
</evidence>
<evidence type="ECO:0000256" key="3">
    <source>
        <dbReference type="ARBA" id="ARBA00023015"/>
    </source>
</evidence>
<comment type="subcellular location">
    <subcellularLocation>
        <location evidence="1">Nucleus</location>
    </subcellularLocation>
</comment>
<sequence length="503" mass="56709">MSTAIPLLLKSQRACTFCRERKQSCDKSLPKCSRCDLKKRRCDYSLNKFSPRSETTSHNLHQVWGPIVTPREPCGCLEIEEEREIGLPGRCSGLGKERSTAQFHGEYVTRLFRSVIDAEFDGFRGIVDRYLHTIQRWLPILSREALEHAVKKPQDQYVSYLDAHACLLFLSMRLVSQGRCPSFLHDAGQSSLYLTARSLFVRFQDEKQWPLSLLQAGILIATYECGHGLARQSYLTLSSCVAMARLMRIDQDLASQLNVGPEDAPDPKLLCWSAIVIIDRLIALASVDDIFPLLVPPPPDSSFEASLECLQTRLAAAKKYEKNHWSFESTAAAAEMIGEALTFAPNCSRVPTHRLDLVKSRTDTLVAALLEISQIAPLLTCEVAPLSISAVAAVRLRCAMSGDERFISSRATEELRSTFKMKLDEIRMGPDYVTGPGINRISLLVLCSMFRSVLHLIRYFYHESLETDLRRIKSCLLALREHWSLGDLYLKELDEIVALSKQH</sequence>
<dbReference type="CDD" id="cd12148">
    <property type="entry name" value="fungal_TF_MHR"/>
    <property type="match status" value="1"/>
</dbReference>
<dbReference type="PROSITE" id="PS00463">
    <property type="entry name" value="ZN2_CY6_FUNGAL_1"/>
    <property type="match status" value="1"/>
</dbReference>
<comment type="caution">
    <text evidence="7">The sequence shown here is derived from an EMBL/GenBank/DDBJ whole genome shotgun (WGS) entry which is preliminary data.</text>
</comment>